<dbReference type="EMBL" id="JACHVB010000025">
    <property type="protein sequence ID" value="MBC2594508.1"/>
    <property type="molecule type" value="Genomic_DNA"/>
</dbReference>
<gene>
    <name evidence="2" type="ORF">H5P28_09585</name>
</gene>
<feature type="transmembrane region" description="Helical" evidence="1">
    <location>
        <begin position="221"/>
        <end position="238"/>
    </location>
</feature>
<keyword evidence="3" id="KW-1185">Reference proteome</keyword>
<comment type="caution">
    <text evidence="2">The sequence shown here is derived from an EMBL/GenBank/DDBJ whole genome shotgun (WGS) entry which is preliminary data.</text>
</comment>
<keyword evidence="1" id="KW-0812">Transmembrane</keyword>
<feature type="transmembrane region" description="Helical" evidence="1">
    <location>
        <begin position="65"/>
        <end position="82"/>
    </location>
</feature>
<proteinExistence type="predicted"/>
<organism evidence="2 3">
    <name type="scientific">Ruficoccus amylovorans</name>
    <dbReference type="NCBI Taxonomy" id="1804625"/>
    <lineage>
        <taxon>Bacteria</taxon>
        <taxon>Pseudomonadati</taxon>
        <taxon>Verrucomicrobiota</taxon>
        <taxon>Opitutia</taxon>
        <taxon>Puniceicoccales</taxon>
        <taxon>Cerasicoccaceae</taxon>
        <taxon>Ruficoccus</taxon>
    </lineage>
</organism>
<feature type="transmembrane region" description="Helical" evidence="1">
    <location>
        <begin position="25"/>
        <end position="45"/>
    </location>
</feature>
<keyword evidence="1" id="KW-0472">Membrane</keyword>
<dbReference type="Proteomes" id="UP000546464">
    <property type="component" value="Unassembled WGS sequence"/>
</dbReference>
<dbReference type="AlphaFoldDB" id="A0A842HEP2"/>
<keyword evidence="1" id="KW-1133">Transmembrane helix</keyword>
<dbReference type="NCBIfam" id="NF038305">
    <property type="entry name" value="HpsJ_fam"/>
    <property type="match status" value="1"/>
</dbReference>
<dbReference type="RefSeq" id="WP_185675490.1">
    <property type="nucleotide sequence ID" value="NZ_JACHVB010000025.1"/>
</dbReference>
<protein>
    <submittedName>
        <fullName evidence="2">Uncharacterized protein</fullName>
    </submittedName>
</protein>
<name>A0A842HEP2_9BACT</name>
<reference evidence="2 3" key="1">
    <citation type="submission" date="2020-07" db="EMBL/GenBank/DDBJ databases">
        <authorList>
            <person name="Feng X."/>
        </authorList>
    </citation>
    <scope>NUCLEOTIDE SEQUENCE [LARGE SCALE GENOMIC DNA]</scope>
    <source>
        <strain evidence="2 3">JCM31066</strain>
    </source>
</reference>
<accession>A0A842HEP2</accession>
<sequence length="252" mass="28862">MKALTQRLKQFYRPLEIQEGEPNPLPIVGAALVLFGLFQYAYIIYPLQPGSADWEFLTIKALVDNAFTPILGVALFLAGYTIELPLWRLAGARILTWFSLVMAVIFVLLMPLAVNDALRLSNGMNARMATAQNISATQQQKVRKALDNATSMEELEMLTTVLSLTPSLEQRARQMPKDSFVERREWLWETIKSNQKRMLDETKSLFSANKTTLRKDTLKCVGGSAFVAAVYFYFFFAFRRVRRKYRLIQDDE</sequence>
<feature type="transmembrane region" description="Helical" evidence="1">
    <location>
        <begin position="94"/>
        <end position="114"/>
    </location>
</feature>
<evidence type="ECO:0000256" key="1">
    <source>
        <dbReference type="SAM" id="Phobius"/>
    </source>
</evidence>
<dbReference type="InterPro" id="IPR047709">
    <property type="entry name" value="HpsJ-like"/>
</dbReference>
<evidence type="ECO:0000313" key="3">
    <source>
        <dbReference type="Proteomes" id="UP000546464"/>
    </source>
</evidence>
<evidence type="ECO:0000313" key="2">
    <source>
        <dbReference type="EMBL" id="MBC2594508.1"/>
    </source>
</evidence>